<evidence type="ECO:0000256" key="2">
    <source>
        <dbReference type="ARBA" id="ARBA00022741"/>
    </source>
</evidence>
<dbReference type="GO" id="GO:0005524">
    <property type="term" value="F:ATP binding"/>
    <property type="evidence" value="ECO:0007669"/>
    <property type="project" value="UniProtKB-KW"/>
</dbReference>
<dbReference type="Gene3D" id="3.40.50.300">
    <property type="entry name" value="P-loop containing nucleotide triphosphate hydrolases"/>
    <property type="match status" value="2"/>
</dbReference>
<feature type="short sequence motif" description="Q motif" evidence="9">
    <location>
        <begin position="11"/>
        <end position="39"/>
    </location>
</feature>
<dbReference type="GO" id="GO:0016787">
    <property type="term" value="F:hydrolase activity"/>
    <property type="evidence" value="ECO:0007669"/>
    <property type="project" value="UniProtKB-KW"/>
</dbReference>
<feature type="domain" description="Helicase ATP-binding" evidence="12">
    <location>
        <begin position="42"/>
        <end position="225"/>
    </location>
</feature>
<dbReference type="GO" id="GO:0003724">
    <property type="term" value="F:RNA helicase activity"/>
    <property type="evidence" value="ECO:0007669"/>
    <property type="project" value="UniProtKB-EC"/>
</dbReference>
<keyword evidence="5" id="KW-0067">ATP-binding</keyword>
<dbReference type="EC" id="3.6.4.13" evidence="1"/>
<feature type="region of interest" description="Disordered" evidence="11">
    <location>
        <begin position="325"/>
        <end position="364"/>
    </location>
</feature>
<dbReference type="AlphaFoldDB" id="A0A8H7U7V6"/>
<evidence type="ECO:0000256" key="5">
    <source>
        <dbReference type="ARBA" id="ARBA00022840"/>
    </source>
</evidence>
<dbReference type="OrthoDB" id="1191041at2759"/>
<accession>A0A8H7U7V6</accession>
<evidence type="ECO:0000256" key="4">
    <source>
        <dbReference type="ARBA" id="ARBA00022806"/>
    </source>
</evidence>
<dbReference type="PROSITE" id="PS51195">
    <property type="entry name" value="Q_MOTIF"/>
    <property type="match status" value="1"/>
</dbReference>
<feature type="region of interest" description="Disordered" evidence="11">
    <location>
        <begin position="544"/>
        <end position="610"/>
    </location>
</feature>
<dbReference type="InterPro" id="IPR001650">
    <property type="entry name" value="Helicase_C-like"/>
</dbReference>
<evidence type="ECO:0000313" key="16">
    <source>
        <dbReference type="Proteomes" id="UP000654370"/>
    </source>
</evidence>
<dbReference type="CDD" id="cd17961">
    <property type="entry name" value="DEADc_DDX56"/>
    <property type="match status" value="1"/>
</dbReference>
<sequence length="610" mass="69066">MADQKLLDTQVTFSSFDLDARLVRALAKLKFTSPTLVQAKAIPLALQGVDILARARTGSGKTAAYCLPVIQNIIQLKEAFNVTDEARQATRALILVPTRELAEQVTDHVKKLLLYCSQDIKVANIAGNVAPQFQKPILAELPDIVVATPSKALAHLEAQNMVLKSTLENLVIDEADLVLSFGYNDDVRKIVTYLPKIHRSFLMSATLTKDVDELKQLILRKPAILKLEEEADDADNLIQYVVKCSEREKFLLTFVVLKLRLIRGKIIMFVNDIDRCYKLKLFLEQFSIKACVLNSELPLNSRYHIVQEFNKGIYDYIIATDESELKGEQDSDDEEDEEEEDVNTTEQTDSKPKPSNKKKKAKKVIKDKEYGVSRGVDFQDVAAVINFDFPKSAKSYTHRVGRTARGGQRGMSLSFVVPTEIADEHRERDRTISRSSGVDDSKVLARVEKEQNKRGVNIKPYNFDKKQVDGFRYRLNDALRAVTGVAVREARVKELKNEIMNSEKLKAHFEDKPKDLDFLRHDRPLHPTRVQQHLKHIPQYLMPKIAPPTSASTGTAVASNNNESELPTQQVPFKKVDNKKRARYHAAKKRKSDPLKNFSMASRSGKKQKN</sequence>
<keyword evidence="10" id="KW-0175">Coiled coil</keyword>
<dbReference type="InterPro" id="IPR050079">
    <property type="entry name" value="DEAD_box_RNA_helicase"/>
</dbReference>
<dbReference type="PANTHER" id="PTHR47959">
    <property type="entry name" value="ATP-DEPENDENT RNA HELICASE RHLE-RELATED"/>
    <property type="match status" value="1"/>
</dbReference>
<gene>
    <name evidence="15" type="ORF">INT43_004776</name>
</gene>
<comment type="caution">
    <text evidence="15">The sequence shown here is derived from an EMBL/GenBank/DDBJ whole genome shotgun (WGS) entry which is preliminary data.</text>
</comment>
<evidence type="ECO:0000256" key="3">
    <source>
        <dbReference type="ARBA" id="ARBA00022801"/>
    </source>
</evidence>
<evidence type="ECO:0000259" key="14">
    <source>
        <dbReference type="PROSITE" id="PS51195"/>
    </source>
</evidence>
<proteinExistence type="inferred from homology"/>
<evidence type="ECO:0000256" key="8">
    <source>
        <dbReference type="ARBA" id="ARBA00047984"/>
    </source>
</evidence>
<dbReference type="PROSITE" id="PS51192">
    <property type="entry name" value="HELICASE_ATP_BIND_1"/>
    <property type="match status" value="1"/>
</dbReference>
<dbReference type="Proteomes" id="UP000654370">
    <property type="component" value="Unassembled WGS sequence"/>
</dbReference>
<dbReference type="SUPFAM" id="SSF52540">
    <property type="entry name" value="P-loop containing nucleoside triphosphate hydrolases"/>
    <property type="match status" value="2"/>
</dbReference>
<evidence type="ECO:0000256" key="11">
    <source>
        <dbReference type="SAM" id="MobiDB-lite"/>
    </source>
</evidence>
<evidence type="ECO:0000259" key="12">
    <source>
        <dbReference type="PROSITE" id="PS51192"/>
    </source>
</evidence>
<name>A0A8H7U7V6_MORIS</name>
<feature type="compositionally biased region" description="Acidic residues" evidence="11">
    <location>
        <begin position="330"/>
        <end position="343"/>
    </location>
</feature>
<dbReference type="PANTHER" id="PTHR47959:SF21">
    <property type="entry name" value="DEAD-BOX HELICASE 56"/>
    <property type="match status" value="1"/>
</dbReference>
<evidence type="ECO:0000256" key="6">
    <source>
        <dbReference type="ARBA" id="ARBA00022884"/>
    </source>
</evidence>
<feature type="compositionally biased region" description="Basic residues" evidence="11">
    <location>
        <begin position="354"/>
        <end position="363"/>
    </location>
</feature>
<dbReference type="InterPro" id="IPR011545">
    <property type="entry name" value="DEAD/DEAH_box_helicase_dom"/>
</dbReference>
<evidence type="ECO:0000256" key="10">
    <source>
        <dbReference type="SAM" id="Coils"/>
    </source>
</evidence>
<feature type="coiled-coil region" evidence="10">
    <location>
        <begin position="485"/>
        <end position="512"/>
    </location>
</feature>
<dbReference type="InterPro" id="IPR014001">
    <property type="entry name" value="Helicase_ATP-bd"/>
</dbReference>
<dbReference type="InterPro" id="IPR014014">
    <property type="entry name" value="RNA_helicase_DEAD_Q_motif"/>
</dbReference>
<dbReference type="Pfam" id="PF00270">
    <property type="entry name" value="DEAD"/>
    <property type="match status" value="1"/>
</dbReference>
<keyword evidence="6" id="KW-0694">RNA-binding</keyword>
<feature type="domain" description="Helicase C-terminal" evidence="13">
    <location>
        <begin position="236"/>
        <end position="467"/>
    </location>
</feature>
<keyword evidence="2" id="KW-0547">Nucleotide-binding</keyword>
<evidence type="ECO:0000259" key="13">
    <source>
        <dbReference type="PROSITE" id="PS51194"/>
    </source>
</evidence>
<dbReference type="SMART" id="SM00487">
    <property type="entry name" value="DEXDc"/>
    <property type="match status" value="1"/>
</dbReference>
<dbReference type="EMBL" id="JAEPQZ010000017">
    <property type="protein sequence ID" value="KAG2172235.1"/>
    <property type="molecule type" value="Genomic_DNA"/>
</dbReference>
<keyword evidence="16" id="KW-1185">Reference proteome</keyword>
<feature type="domain" description="DEAD-box RNA helicase Q" evidence="14">
    <location>
        <begin position="11"/>
        <end position="39"/>
    </location>
</feature>
<dbReference type="GO" id="GO:0003723">
    <property type="term" value="F:RNA binding"/>
    <property type="evidence" value="ECO:0007669"/>
    <property type="project" value="UniProtKB-KW"/>
</dbReference>
<comment type="catalytic activity">
    <reaction evidence="8">
        <text>ATP + H2O = ADP + phosphate + H(+)</text>
        <dbReference type="Rhea" id="RHEA:13065"/>
        <dbReference type="ChEBI" id="CHEBI:15377"/>
        <dbReference type="ChEBI" id="CHEBI:15378"/>
        <dbReference type="ChEBI" id="CHEBI:30616"/>
        <dbReference type="ChEBI" id="CHEBI:43474"/>
        <dbReference type="ChEBI" id="CHEBI:456216"/>
        <dbReference type="EC" id="3.6.4.13"/>
    </reaction>
</comment>
<evidence type="ECO:0000313" key="15">
    <source>
        <dbReference type="EMBL" id="KAG2172235.1"/>
    </source>
</evidence>
<dbReference type="GO" id="GO:0005829">
    <property type="term" value="C:cytosol"/>
    <property type="evidence" value="ECO:0007669"/>
    <property type="project" value="TreeGrafter"/>
</dbReference>
<dbReference type="CDD" id="cd18787">
    <property type="entry name" value="SF2_C_DEAD"/>
    <property type="match status" value="1"/>
</dbReference>
<evidence type="ECO:0000256" key="7">
    <source>
        <dbReference type="ARBA" id="ARBA00038041"/>
    </source>
</evidence>
<dbReference type="Pfam" id="PF00271">
    <property type="entry name" value="Helicase_C"/>
    <property type="match status" value="2"/>
</dbReference>
<keyword evidence="3" id="KW-0378">Hydrolase</keyword>
<dbReference type="SMART" id="SM00490">
    <property type="entry name" value="HELICc"/>
    <property type="match status" value="1"/>
</dbReference>
<feature type="compositionally biased region" description="Polar residues" evidence="11">
    <location>
        <begin position="549"/>
        <end position="571"/>
    </location>
</feature>
<protein>
    <recommendedName>
        <fullName evidence="1">RNA helicase</fullName>
        <ecNumber evidence="1">3.6.4.13</ecNumber>
    </recommendedName>
</protein>
<reference evidence="15" key="1">
    <citation type="submission" date="2020-12" db="EMBL/GenBank/DDBJ databases">
        <title>Metabolic potential, ecology and presence of endohyphal bacteria is reflected in genomic diversity of Mucoromycotina.</title>
        <authorList>
            <person name="Muszewska A."/>
            <person name="Okrasinska A."/>
            <person name="Steczkiewicz K."/>
            <person name="Drgas O."/>
            <person name="Orlowska M."/>
            <person name="Perlinska-Lenart U."/>
            <person name="Aleksandrzak-Piekarczyk T."/>
            <person name="Szatraj K."/>
            <person name="Zielenkiewicz U."/>
            <person name="Pilsyk S."/>
            <person name="Malc E."/>
            <person name="Mieczkowski P."/>
            <person name="Kruszewska J.S."/>
            <person name="Biernat P."/>
            <person name="Pawlowska J."/>
        </authorList>
    </citation>
    <scope>NUCLEOTIDE SEQUENCE</scope>
    <source>
        <strain evidence="15">WA0000067209</strain>
    </source>
</reference>
<organism evidence="15 16">
    <name type="scientific">Mortierella isabellina</name>
    <name type="common">Filamentous fungus</name>
    <name type="synonym">Umbelopsis isabellina</name>
    <dbReference type="NCBI Taxonomy" id="91625"/>
    <lineage>
        <taxon>Eukaryota</taxon>
        <taxon>Fungi</taxon>
        <taxon>Fungi incertae sedis</taxon>
        <taxon>Mucoromycota</taxon>
        <taxon>Mucoromycotina</taxon>
        <taxon>Umbelopsidomycetes</taxon>
        <taxon>Umbelopsidales</taxon>
        <taxon>Umbelopsidaceae</taxon>
        <taxon>Umbelopsis</taxon>
    </lineage>
</organism>
<evidence type="ECO:0000256" key="1">
    <source>
        <dbReference type="ARBA" id="ARBA00012552"/>
    </source>
</evidence>
<keyword evidence="4" id="KW-0347">Helicase</keyword>
<dbReference type="InterPro" id="IPR027417">
    <property type="entry name" value="P-loop_NTPase"/>
</dbReference>
<comment type="similarity">
    <text evidence="7">Belongs to the DEAD box helicase family. DDX56/DBP9 subfamily.</text>
</comment>
<dbReference type="PROSITE" id="PS51194">
    <property type="entry name" value="HELICASE_CTER"/>
    <property type="match status" value="1"/>
</dbReference>
<evidence type="ECO:0000256" key="9">
    <source>
        <dbReference type="PROSITE-ProRule" id="PRU00552"/>
    </source>
</evidence>
<feature type="compositionally biased region" description="Basic residues" evidence="11">
    <location>
        <begin position="577"/>
        <end position="591"/>
    </location>
</feature>